<organism evidence="1 2">
    <name type="scientific">Pontibacter silvestris</name>
    <dbReference type="NCBI Taxonomy" id="2305183"/>
    <lineage>
        <taxon>Bacteria</taxon>
        <taxon>Pseudomonadati</taxon>
        <taxon>Bacteroidota</taxon>
        <taxon>Cytophagia</taxon>
        <taxon>Cytophagales</taxon>
        <taxon>Hymenobacteraceae</taxon>
        <taxon>Pontibacter</taxon>
    </lineage>
</organism>
<evidence type="ECO:0000313" key="1">
    <source>
        <dbReference type="EMBL" id="MFD2065691.1"/>
    </source>
</evidence>
<dbReference type="InterPro" id="IPR001106">
    <property type="entry name" value="Aromatic_Lyase"/>
</dbReference>
<evidence type="ECO:0000313" key="2">
    <source>
        <dbReference type="Proteomes" id="UP001597369"/>
    </source>
</evidence>
<dbReference type="Pfam" id="PF00221">
    <property type="entry name" value="Lyase_aromatic"/>
    <property type="match status" value="1"/>
</dbReference>
<dbReference type="EC" id="4.3.1.3" evidence="1"/>
<reference evidence="2" key="1">
    <citation type="journal article" date="2019" name="Int. J. Syst. Evol. Microbiol.">
        <title>The Global Catalogue of Microorganisms (GCM) 10K type strain sequencing project: providing services to taxonomists for standard genome sequencing and annotation.</title>
        <authorList>
            <consortium name="The Broad Institute Genomics Platform"/>
            <consortium name="The Broad Institute Genome Sequencing Center for Infectious Disease"/>
            <person name="Wu L."/>
            <person name="Ma J."/>
        </authorList>
    </citation>
    <scope>NUCLEOTIDE SEQUENCE [LARGE SCALE GENOMIC DNA]</scope>
    <source>
        <strain evidence="2">JCM 16545</strain>
    </source>
</reference>
<proteinExistence type="predicted"/>
<dbReference type="InterPro" id="IPR008948">
    <property type="entry name" value="L-Aspartase-like"/>
</dbReference>
<dbReference type="EMBL" id="JBHUHV010000008">
    <property type="protein sequence ID" value="MFD2065691.1"/>
    <property type="molecule type" value="Genomic_DNA"/>
</dbReference>
<dbReference type="SUPFAM" id="SSF48557">
    <property type="entry name" value="L-aspartase-like"/>
    <property type="match status" value="1"/>
</dbReference>
<keyword evidence="2" id="KW-1185">Reference proteome</keyword>
<accession>A0ABW4WU20</accession>
<dbReference type="Gene3D" id="1.10.275.10">
    <property type="entry name" value="Fumarase/aspartase (N-terminal domain)"/>
    <property type="match status" value="1"/>
</dbReference>
<dbReference type="Gene3D" id="1.20.200.10">
    <property type="entry name" value="Fumarase/aspartase (Central domain)"/>
    <property type="match status" value="1"/>
</dbReference>
<keyword evidence="1" id="KW-0456">Lyase</keyword>
<dbReference type="InterPro" id="IPR024083">
    <property type="entry name" value="Fumarase/histidase_N"/>
</dbReference>
<sequence length="491" mass="54060">MSQVHYVSSQRLSLEQIDQILRKNFTLALSEEAVEHIERSHSYLLKKLADLDQSTYTPNEACFINGDQQELVNQQQKNFLLSHAGGTGPEVPAEVVKLMLLLKIQSLASGHCGVQLQTIKRLIDFFNREVYPVVYQQGTSAALAHLCLPLVGLGEANFQGYKLASQHILEMFSWQPISLAAHEALALLSGTHFVTAYGTHTLLQTKRLSNNADTIAALSLDASNSNPTAFKPLLHQLRPHKGLLETVKQIQSLLEGSEIVQQKKQHVQEDYFSRSVPQVHGTAKDAILYIEEAFTTEINSVTESLVIFPEEDEILSGRNIQGQPLTLALDLLTIALTELGSTSEHRTYQLLKEDKGISELLTAGPDAVSFYTTSHQTAAAIANQNKLLCAPSSIQHTATAYGQDDYSSAGASSAAMNAYQVVHNLETILAIELLNATMALKLRRPLKTSYKLEELVKAYQEAVPDVSPDGLLHAVLEKTVHFLRGYQAEIA</sequence>
<dbReference type="GO" id="GO:0004397">
    <property type="term" value="F:histidine ammonia-lyase activity"/>
    <property type="evidence" value="ECO:0007669"/>
    <property type="project" value="UniProtKB-EC"/>
</dbReference>
<name>A0ABW4WU20_9BACT</name>
<dbReference type="PANTHER" id="PTHR10362">
    <property type="entry name" value="HISTIDINE AMMONIA-LYASE"/>
    <property type="match status" value="1"/>
</dbReference>
<protein>
    <submittedName>
        <fullName evidence="1">Histidine ammonia-lyase</fullName>
        <ecNumber evidence="1">4.3.1.3</ecNumber>
    </submittedName>
</protein>
<dbReference type="RefSeq" id="WP_229961938.1">
    <property type="nucleotide sequence ID" value="NZ_JAJJWI010000016.1"/>
</dbReference>
<dbReference type="CDD" id="cd00332">
    <property type="entry name" value="PAL-HAL"/>
    <property type="match status" value="1"/>
</dbReference>
<comment type="caution">
    <text evidence="1">The sequence shown here is derived from an EMBL/GenBank/DDBJ whole genome shotgun (WGS) entry which is preliminary data.</text>
</comment>
<dbReference type="Proteomes" id="UP001597369">
    <property type="component" value="Unassembled WGS sequence"/>
</dbReference>
<gene>
    <name evidence="1" type="primary">hutH</name>
    <name evidence="1" type="ORF">ACFSKU_02265</name>
</gene>